<dbReference type="OrthoDB" id="1925091at2759"/>
<dbReference type="PANTHER" id="PTHR37383">
    <property type="entry name" value="OS01G0694200 PROTEIN"/>
    <property type="match status" value="1"/>
</dbReference>
<keyword evidence="4" id="KW-1185">Reference proteome</keyword>
<protein>
    <submittedName>
        <fullName evidence="3">Uncharacterized protein</fullName>
    </submittedName>
</protein>
<feature type="compositionally biased region" description="Basic and acidic residues" evidence="1">
    <location>
        <begin position="689"/>
        <end position="704"/>
    </location>
</feature>
<feature type="compositionally biased region" description="Polar residues" evidence="1">
    <location>
        <begin position="664"/>
        <end position="674"/>
    </location>
</feature>
<keyword evidence="2" id="KW-0472">Membrane</keyword>
<gene>
    <name evidence="3" type="ORF">E3N88_20481</name>
</gene>
<evidence type="ECO:0000313" key="3">
    <source>
        <dbReference type="EMBL" id="KAD4888408.1"/>
    </source>
</evidence>
<accession>A0A5N6NJX0</accession>
<dbReference type="EMBL" id="SZYD01000011">
    <property type="protein sequence ID" value="KAD4888408.1"/>
    <property type="molecule type" value="Genomic_DNA"/>
</dbReference>
<dbReference type="PANTHER" id="PTHR37383:SF1">
    <property type="entry name" value="OS01G0694200 PROTEIN"/>
    <property type="match status" value="1"/>
</dbReference>
<comment type="caution">
    <text evidence="3">The sequence shown here is derived from an EMBL/GenBank/DDBJ whole genome shotgun (WGS) entry which is preliminary data.</text>
</comment>
<name>A0A5N6NJX0_9ASTR</name>
<sequence length="720" mass="79299">MCYANNLINSIIKRYRAPGTFRLAGKSIQPAGLGSPLTYRRTPSVHRRLRLLNVMVVFTQARQLRLSPPLSSTISTVLYDPTSLSLAIMRSDSSFSLYPRISPFSSPPFHSATTVVPPPSTSAAFLRLRSNDTSRVIFIVSSPHLAGSSILLRFYMLRSDNQFARVRVICNQSDLSFDERKLGVLFRVNHGVSIKLAASINVFAMYSVSERKVWVFSVKVLGDGDVVKLMKTAVVDCDLPVFSISVSTGFLILGEDDGIRVFQLRPLVKGRIKKLDKSKAQKFNLMNGMIQGANGNSILNAKSGKVNGSMEEKIGKRHDNPAKLRPVKMRQNSQEGGVQFVSFKSKEVKDYKSLKVPLMMSIKTVSIQLLAHNKFLILDSVGELYLLVLPNHMSGSESIYEIKKLTLTMKVQNLAVLPDDSTKTQTVWVSDGNYTIHAIIVSDMDSVANENDIKGVEEKIQNSATQVIFTSEKIQEIIPIAANAILLLGQVTSISCVLYLPCSMDASVNIVLLKAKVSPLLALLFLYTKFAKVSPLLVVLLLYTKFASPLIPLQKVAAAATTVTITATTSSQASTKLHHHRPSSPAIGLHHHRPSVSILLPTITTTTTAAINTCKTPMSHLKIPTFPLVDDGGVVDDGASVVWCRSKAAVFVGLRWWCTAPKTTRTGRENASSSKRPRNEGTPQSIAYQEEHHEEKPELWKNEKLSRYPKNGELNCNAKS</sequence>
<evidence type="ECO:0000313" key="4">
    <source>
        <dbReference type="Proteomes" id="UP000326396"/>
    </source>
</evidence>
<feature type="transmembrane region" description="Helical" evidence="2">
    <location>
        <begin position="520"/>
        <end position="543"/>
    </location>
</feature>
<keyword evidence="2" id="KW-1133">Transmembrane helix</keyword>
<reference evidence="3 4" key="1">
    <citation type="submission" date="2019-05" db="EMBL/GenBank/DDBJ databases">
        <title>Mikania micrantha, genome provides insights into the molecular mechanism of rapid growth.</title>
        <authorList>
            <person name="Liu B."/>
        </authorList>
    </citation>
    <scope>NUCLEOTIDE SEQUENCE [LARGE SCALE GENOMIC DNA]</scope>
    <source>
        <strain evidence="3">NLD-2019</strain>
        <tissue evidence="3">Leaf</tissue>
    </source>
</reference>
<dbReference type="AlphaFoldDB" id="A0A5N6NJX0"/>
<organism evidence="3 4">
    <name type="scientific">Mikania micrantha</name>
    <name type="common">bitter vine</name>
    <dbReference type="NCBI Taxonomy" id="192012"/>
    <lineage>
        <taxon>Eukaryota</taxon>
        <taxon>Viridiplantae</taxon>
        <taxon>Streptophyta</taxon>
        <taxon>Embryophyta</taxon>
        <taxon>Tracheophyta</taxon>
        <taxon>Spermatophyta</taxon>
        <taxon>Magnoliopsida</taxon>
        <taxon>eudicotyledons</taxon>
        <taxon>Gunneridae</taxon>
        <taxon>Pentapetalae</taxon>
        <taxon>asterids</taxon>
        <taxon>campanulids</taxon>
        <taxon>Asterales</taxon>
        <taxon>Asteraceae</taxon>
        <taxon>Asteroideae</taxon>
        <taxon>Heliantheae alliance</taxon>
        <taxon>Eupatorieae</taxon>
        <taxon>Mikania</taxon>
    </lineage>
</organism>
<keyword evidence="2" id="KW-0812">Transmembrane</keyword>
<proteinExistence type="predicted"/>
<dbReference type="Proteomes" id="UP000326396">
    <property type="component" value="Linkage Group LG19"/>
</dbReference>
<feature type="transmembrane region" description="Helical" evidence="2">
    <location>
        <begin position="480"/>
        <end position="500"/>
    </location>
</feature>
<evidence type="ECO:0000256" key="1">
    <source>
        <dbReference type="SAM" id="MobiDB-lite"/>
    </source>
</evidence>
<evidence type="ECO:0000256" key="2">
    <source>
        <dbReference type="SAM" id="Phobius"/>
    </source>
</evidence>
<feature type="region of interest" description="Disordered" evidence="1">
    <location>
        <begin position="664"/>
        <end position="704"/>
    </location>
</feature>